<evidence type="ECO:0000256" key="4">
    <source>
        <dbReference type="ARBA" id="ARBA00022840"/>
    </source>
</evidence>
<keyword evidence="4" id="KW-0067">ATP-binding</keyword>
<dbReference type="InterPro" id="IPR000565">
    <property type="entry name" value="Topo_IIA_B"/>
</dbReference>
<reference evidence="9" key="1">
    <citation type="submission" date="2023-03" db="EMBL/GenBank/DDBJ databases">
        <authorList>
            <person name="Steffen K."/>
            <person name="Cardenas P."/>
        </authorList>
    </citation>
    <scope>NUCLEOTIDE SEQUENCE</scope>
</reference>
<dbReference type="GO" id="GO:0006265">
    <property type="term" value="P:DNA topological change"/>
    <property type="evidence" value="ECO:0007669"/>
    <property type="project" value="InterPro"/>
</dbReference>
<keyword evidence="7" id="KW-0413">Isomerase</keyword>
<comment type="similarity">
    <text evidence="2">Belongs to the type II topoisomerase GyrB family.</text>
</comment>
<dbReference type="PANTHER" id="PTHR45866:SF1">
    <property type="entry name" value="DNA GYRASE SUBUNIT B, MITOCHONDRIAL"/>
    <property type="match status" value="1"/>
</dbReference>
<evidence type="ECO:0000256" key="1">
    <source>
        <dbReference type="ARBA" id="ARBA00000185"/>
    </source>
</evidence>
<accession>A0AA35S9P9</accession>
<keyword evidence="3" id="KW-0547">Nucleotide-binding</keyword>
<dbReference type="Proteomes" id="UP001174909">
    <property type="component" value="Unassembled WGS sequence"/>
</dbReference>
<proteinExistence type="inferred from homology"/>
<evidence type="ECO:0000256" key="3">
    <source>
        <dbReference type="ARBA" id="ARBA00022741"/>
    </source>
</evidence>
<dbReference type="GO" id="GO:0005524">
    <property type="term" value="F:ATP binding"/>
    <property type="evidence" value="ECO:0007669"/>
    <property type="project" value="UniProtKB-KW"/>
</dbReference>
<dbReference type="PRINTS" id="PR01159">
    <property type="entry name" value="DNAGYRASEB"/>
</dbReference>
<dbReference type="GO" id="GO:0003677">
    <property type="term" value="F:DNA binding"/>
    <property type="evidence" value="ECO:0007669"/>
    <property type="project" value="UniProtKB-KW"/>
</dbReference>
<evidence type="ECO:0000259" key="8">
    <source>
        <dbReference type="Pfam" id="PF00986"/>
    </source>
</evidence>
<evidence type="ECO:0000256" key="5">
    <source>
        <dbReference type="ARBA" id="ARBA00023029"/>
    </source>
</evidence>
<dbReference type="InterPro" id="IPR002288">
    <property type="entry name" value="DNA_gyrase_B_C"/>
</dbReference>
<dbReference type="Gene3D" id="3.40.50.670">
    <property type="match status" value="1"/>
</dbReference>
<evidence type="ECO:0000256" key="7">
    <source>
        <dbReference type="ARBA" id="ARBA00023235"/>
    </source>
</evidence>
<comment type="caution">
    <text evidence="9">The sequence shown here is derived from an EMBL/GenBank/DDBJ whole genome shotgun (WGS) entry which is preliminary data.</text>
</comment>
<name>A0AA35S9P9_GEOBA</name>
<keyword evidence="5" id="KW-0799">Topoisomerase</keyword>
<evidence type="ECO:0000256" key="2">
    <source>
        <dbReference type="ARBA" id="ARBA00010708"/>
    </source>
</evidence>
<dbReference type="EMBL" id="CASHTH010002197">
    <property type="protein sequence ID" value="CAI8026060.1"/>
    <property type="molecule type" value="Genomic_DNA"/>
</dbReference>
<dbReference type="PANTHER" id="PTHR45866">
    <property type="entry name" value="DNA GYRASE/TOPOISOMERASE SUBUNIT B"/>
    <property type="match status" value="1"/>
</dbReference>
<organism evidence="9 10">
    <name type="scientific">Geodia barretti</name>
    <name type="common">Barrett's horny sponge</name>
    <dbReference type="NCBI Taxonomy" id="519541"/>
    <lineage>
        <taxon>Eukaryota</taxon>
        <taxon>Metazoa</taxon>
        <taxon>Porifera</taxon>
        <taxon>Demospongiae</taxon>
        <taxon>Heteroscleromorpha</taxon>
        <taxon>Tetractinellida</taxon>
        <taxon>Astrophorina</taxon>
        <taxon>Geodiidae</taxon>
        <taxon>Geodia</taxon>
    </lineage>
</organism>
<feature type="domain" description="DNA gyrase B subunit C-terminal" evidence="8">
    <location>
        <begin position="14"/>
        <end position="71"/>
    </location>
</feature>
<evidence type="ECO:0000256" key="6">
    <source>
        <dbReference type="ARBA" id="ARBA00023125"/>
    </source>
</evidence>
<dbReference type="Pfam" id="PF00986">
    <property type="entry name" value="DNA_gyraseB_C"/>
    <property type="match status" value="1"/>
</dbReference>
<comment type="catalytic activity">
    <reaction evidence="1">
        <text>ATP-dependent breakage, passage and rejoining of double-stranded DNA.</text>
        <dbReference type="EC" id="5.6.2.2"/>
    </reaction>
</comment>
<dbReference type="AlphaFoldDB" id="A0AA35S9P9"/>
<dbReference type="GO" id="GO:0003918">
    <property type="term" value="F:DNA topoisomerase type II (double strand cut, ATP-hydrolyzing) activity"/>
    <property type="evidence" value="ECO:0007669"/>
    <property type="project" value="UniProtKB-EC"/>
</dbReference>
<dbReference type="InterPro" id="IPR013760">
    <property type="entry name" value="Topo_IIA-like_dom_sf"/>
</dbReference>
<dbReference type="InterPro" id="IPR013759">
    <property type="entry name" value="Topo_IIA_B_C"/>
</dbReference>
<gene>
    <name evidence="9" type="ORF">GBAR_LOCUS15027</name>
</gene>
<dbReference type="SUPFAM" id="SSF56719">
    <property type="entry name" value="Type II DNA topoisomerase"/>
    <property type="match status" value="1"/>
</dbReference>
<keyword evidence="6" id="KW-0238">DNA-binding</keyword>
<keyword evidence="10" id="KW-1185">Reference proteome</keyword>
<evidence type="ECO:0000313" key="9">
    <source>
        <dbReference type="EMBL" id="CAI8026060.1"/>
    </source>
</evidence>
<evidence type="ECO:0000313" key="10">
    <source>
        <dbReference type="Proteomes" id="UP001174909"/>
    </source>
</evidence>
<sequence>MRRCRRARRAIEALQRYKGLGEMNADQLWDTTMNPETRKMLRVSAHDLAEAHDVFEMLMGEQVGPRKNFIQSHATECATWTFRNPFLRPGGRMATAPTDDMVLLLSEAELRAVVAQLAGNVDRDYADVGWCWSAC</sequence>
<protein>
    <submittedName>
        <fullName evidence="9">DNA gyrase subunit B</fullName>
    </submittedName>
</protein>